<dbReference type="SMART" id="SM00173">
    <property type="entry name" value="RAS"/>
    <property type="match status" value="1"/>
</dbReference>
<organism evidence="4">
    <name type="scientific">Haptolina brevifila</name>
    <dbReference type="NCBI Taxonomy" id="156173"/>
    <lineage>
        <taxon>Eukaryota</taxon>
        <taxon>Haptista</taxon>
        <taxon>Haptophyta</taxon>
        <taxon>Prymnesiophyceae</taxon>
        <taxon>Prymnesiales</taxon>
        <taxon>Prymnesiaceae</taxon>
        <taxon>Haptolina</taxon>
    </lineage>
</organism>
<proteinExistence type="inferred from homology"/>
<accession>A0A7S2CL62</accession>
<dbReference type="SMART" id="SM00174">
    <property type="entry name" value="RHO"/>
    <property type="match status" value="1"/>
</dbReference>
<dbReference type="SMART" id="SM00175">
    <property type="entry name" value="RAB"/>
    <property type="match status" value="1"/>
</dbReference>
<evidence type="ECO:0000256" key="1">
    <source>
        <dbReference type="ARBA" id="ARBA00010142"/>
    </source>
</evidence>
<dbReference type="PROSITE" id="PS51421">
    <property type="entry name" value="RAS"/>
    <property type="match status" value="1"/>
</dbReference>
<dbReference type="GO" id="GO:0003924">
    <property type="term" value="F:GTPase activity"/>
    <property type="evidence" value="ECO:0007669"/>
    <property type="project" value="InterPro"/>
</dbReference>
<dbReference type="PRINTS" id="PR00449">
    <property type="entry name" value="RASTRNSFRMNG"/>
</dbReference>
<sequence>MASLNSKIVVVGDGMVGKTAMLHSYANNRFPQGYEPTIFDNYTVCVALGDRQLSLCIWDTAGQEDYDRLRVLSYLNTDCVLVCYSLVRPESWENVVCKWLPEVRQHCKDAKIVLVGLKCDLCDTLKAKEKLFLEGKLMVNEEAVNAIACRLGVPSVRCSALTQHGLKNVFDTAIRTIHAPAEKVIKRGMVNRLLAGVFRLPASRQHKVAKPTTEGRKLVAVGR</sequence>
<dbReference type="CDD" id="cd00157">
    <property type="entry name" value="Rho"/>
    <property type="match status" value="1"/>
</dbReference>
<name>A0A7S2CL62_9EUKA</name>
<dbReference type="Gene3D" id="3.40.50.300">
    <property type="entry name" value="P-loop containing nucleotide triphosphate hydrolases"/>
    <property type="match status" value="1"/>
</dbReference>
<keyword evidence="3" id="KW-0342">GTP-binding</keyword>
<dbReference type="NCBIfam" id="TIGR00231">
    <property type="entry name" value="small_GTP"/>
    <property type="match status" value="1"/>
</dbReference>
<dbReference type="InterPro" id="IPR027417">
    <property type="entry name" value="P-loop_NTPase"/>
</dbReference>
<dbReference type="FunFam" id="3.40.50.300:FF:001179">
    <property type="entry name" value="Rho family GTPase"/>
    <property type="match status" value="1"/>
</dbReference>
<dbReference type="PROSITE" id="PS51419">
    <property type="entry name" value="RAB"/>
    <property type="match status" value="1"/>
</dbReference>
<dbReference type="GO" id="GO:0007264">
    <property type="term" value="P:small GTPase-mediated signal transduction"/>
    <property type="evidence" value="ECO:0007669"/>
    <property type="project" value="InterPro"/>
</dbReference>
<gene>
    <name evidence="4" type="ORF">CBRE1094_LOCUS9792</name>
</gene>
<dbReference type="AlphaFoldDB" id="A0A7S2CL62"/>
<dbReference type="InterPro" id="IPR005225">
    <property type="entry name" value="Small_GTP-bd"/>
</dbReference>
<evidence type="ECO:0000256" key="2">
    <source>
        <dbReference type="ARBA" id="ARBA00022741"/>
    </source>
</evidence>
<dbReference type="InterPro" id="IPR003578">
    <property type="entry name" value="Small_GTPase_Rho"/>
</dbReference>
<evidence type="ECO:0000313" key="4">
    <source>
        <dbReference type="EMBL" id="CAD9429088.1"/>
    </source>
</evidence>
<dbReference type="EMBL" id="HBGU01018064">
    <property type="protein sequence ID" value="CAD9429088.1"/>
    <property type="molecule type" value="Transcribed_RNA"/>
</dbReference>
<dbReference type="SMART" id="SM00176">
    <property type="entry name" value="RAN"/>
    <property type="match status" value="1"/>
</dbReference>
<comment type="similarity">
    <text evidence="1">Belongs to the small GTPase superfamily. Rho family.</text>
</comment>
<reference evidence="4" key="1">
    <citation type="submission" date="2021-01" db="EMBL/GenBank/DDBJ databases">
        <authorList>
            <person name="Corre E."/>
            <person name="Pelletier E."/>
            <person name="Niang G."/>
            <person name="Scheremetjew M."/>
            <person name="Finn R."/>
            <person name="Kale V."/>
            <person name="Holt S."/>
            <person name="Cochrane G."/>
            <person name="Meng A."/>
            <person name="Brown T."/>
            <person name="Cohen L."/>
        </authorList>
    </citation>
    <scope>NUCLEOTIDE SEQUENCE</scope>
    <source>
        <strain evidence="4">UTEX LB 985</strain>
    </source>
</reference>
<protein>
    <submittedName>
        <fullName evidence="4">Uncharacterized protein</fullName>
    </submittedName>
</protein>
<dbReference type="SUPFAM" id="SSF52540">
    <property type="entry name" value="P-loop containing nucleoside triphosphate hydrolases"/>
    <property type="match status" value="1"/>
</dbReference>
<dbReference type="PROSITE" id="PS51420">
    <property type="entry name" value="RHO"/>
    <property type="match status" value="1"/>
</dbReference>
<dbReference type="Pfam" id="PF00071">
    <property type="entry name" value="Ras"/>
    <property type="match status" value="1"/>
</dbReference>
<dbReference type="InterPro" id="IPR001806">
    <property type="entry name" value="Small_GTPase"/>
</dbReference>
<keyword evidence="2" id="KW-0547">Nucleotide-binding</keyword>
<evidence type="ECO:0000256" key="3">
    <source>
        <dbReference type="ARBA" id="ARBA00023134"/>
    </source>
</evidence>
<dbReference type="GO" id="GO:0005525">
    <property type="term" value="F:GTP binding"/>
    <property type="evidence" value="ECO:0007669"/>
    <property type="project" value="UniProtKB-KW"/>
</dbReference>
<dbReference type="PANTHER" id="PTHR24072">
    <property type="entry name" value="RHO FAMILY GTPASE"/>
    <property type="match status" value="1"/>
</dbReference>